<dbReference type="PANTHER" id="PTHR12400:SF21">
    <property type="entry name" value="KINASE"/>
    <property type="match status" value="1"/>
</dbReference>
<dbReference type="WBParaSite" id="ALUE_0001935201-mRNA-1">
    <property type="protein sequence ID" value="ALUE_0001935201-mRNA-1"/>
    <property type="gene ID" value="ALUE_0001935201"/>
</dbReference>
<dbReference type="Proteomes" id="UP000036681">
    <property type="component" value="Unplaced"/>
</dbReference>
<keyword evidence="2 4" id="KW-0808">Transferase</keyword>
<dbReference type="InterPro" id="IPR038286">
    <property type="entry name" value="IPK_sf"/>
</dbReference>
<dbReference type="GO" id="GO:0005737">
    <property type="term" value="C:cytoplasm"/>
    <property type="evidence" value="ECO:0007669"/>
    <property type="project" value="TreeGrafter"/>
</dbReference>
<organism evidence="5 6">
    <name type="scientific">Ascaris lumbricoides</name>
    <name type="common">Giant roundworm</name>
    <dbReference type="NCBI Taxonomy" id="6252"/>
    <lineage>
        <taxon>Eukaryota</taxon>
        <taxon>Metazoa</taxon>
        <taxon>Ecdysozoa</taxon>
        <taxon>Nematoda</taxon>
        <taxon>Chromadorea</taxon>
        <taxon>Rhabditida</taxon>
        <taxon>Spirurina</taxon>
        <taxon>Ascaridomorpha</taxon>
        <taxon>Ascaridoidea</taxon>
        <taxon>Ascarididae</taxon>
        <taxon>Ascaris</taxon>
    </lineage>
</organism>
<dbReference type="GO" id="GO:0046854">
    <property type="term" value="P:phosphatidylinositol phosphate biosynthetic process"/>
    <property type="evidence" value="ECO:0007669"/>
    <property type="project" value="TreeGrafter"/>
</dbReference>
<evidence type="ECO:0000256" key="2">
    <source>
        <dbReference type="ARBA" id="ARBA00022679"/>
    </source>
</evidence>
<protein>
    <recommendedName>
        <fullName evidence="4">Kinase</fullName>
        <ecNumber evidence="4">2.7.-.-</ecNumber>
    </recommendedName>
</protein>
<evidence type="ECO:0000256" key="4">
    <source>
        <dbReference type="RuleBase" id="RU363090"/>
    </source>
</evidence>
<dbReference type="PANTHER" id="PTHR12400">
    <property type="entry name" value="INOSITOL POLYPHOSPHATE KINASE"/>
    <property type="match status" value="1"/>
</dbReference>
<evidence type="ECO:0000256" key="3">
    <source>
        <dbReference type="ARBA" id="ARBA00022777"/>
    </source>
</evidence>
<dbReference type="Pfam" id="PF03770">
    <property type="entry name" value="IPK"/>
    <property type="match status" value="3"/>
</dbReference>
<dbReference type="SUPFAM" id="SSF56104">
    <property type="entry name" value="SAICAR synthase-like"/>
    <property type="match status" value="2"/>
</dbReference>
<keyword evidence="3 4" id="KW-0418">Kinase</keyword>
<keyword evidence="5" id="KW-1185">Reference proteome</keyword>
<evidence type="ECO:0000313" key="5">
    <source>
        <dbReference type="Proteomes" id="UP000036681"/>
    </source>
</evidence>
<accession>A0A0M3IKS5</accession>
<dbReference type="EC" id="2.7.-.-" evidence="4"/>
<evidence type="ECO:0000313" key="6">
    <source>
        <dbReference type="WBParaSite" id="ALUE_0001935201-mRNA-1"/>
    </source>
</evidence>
<comment type="similarity">
    <text evidence="1 4">Belongs to the inositol phosphokinase (IPK) family.</text>
</comment>
<dbReference type="GO" id="GO:0000828">
    <property type="term" value="F:inositol hexakisphosphate kinase activity"/>
    <property type="evidence" value="ECO:0007669"/>
    <property type="project" value="TreeGrafter"/>
</dbReference>
<evidence type="ECO:0000256" key="1">
    <source>
        <dbReference type="ARBA" id="ARBA00007374"/>
    </source>
</evidence>
<dbReference type="GO" id="GO:0005634">
    <property type="term" value="C:nucleus"/>
    <property type="evidence" value="ECO:0007669"/>
    <property type="project" value="TreeGrafter"/>
</dbReference>
<dbReference type="Gene3D" id="3.30.470.160">
    <property type="entry name" value="Inositol polyphosphate kinase"/>
    <property type="match status" value="3"/>
</dbReference>
<dbReference type="AlphaFoldDB" id="A0A0M3IKS5"/>
<proteinExistence type="inferred from homology"/>
<sequence>MVTGNILSNCLSSNTTLTIVKNCASSNDFSSYHESFMDIYLSPFRHQVGGHSIILCPDDIHICKPYIEREADFYKKMPSHIAQFTPAFCGEIQVNADRRCASMLTTPTISASVGRKPCSSCIDGEFPAYGHNSFTHRTSAGYIFRDAESGLLNEANPCRYIVLENIAREFRYPCVLDLKMGIRQHGDGIDEQKRLKFMRKCERTTSKKYGVRVAGMQYYDASSSMYQCVNKYYGESLSFLQMENLLHQFFDCPPGSDRQKLLFKSFHDKLIQLHEGRVEICLVDFAHSTCQGMDDEVQYSGPDDGILLGIRTLINIFGRVEICLVDFAHSTCQGMDDEVQYSGPDDGILLGIRTLINIFVDAL</sequence>
<name>A0A0M3IKS5_ASCLU</name>
<dbReference type="GO" id="GO:0032958">
    <property type="term" value="P:inositol phosphate biosynthetic process"/>
    <property type="evidence" value="ECO:0007669"/>
    <property type="project" value="InterPro"/>
</dbReference>
<dbReference type="InterPro" id="IPR005522">
    <property type="entry name" value="IPK"/>
</dbReference>
<reference evidence="6" key="1">
    <citation type="submission" date="2017-02" db="UniProtKB">
        <authorList>
            <consortium name="WormBaseParasite"/>
        </authorList>
    </citation>
    <scope>IDENTIFICATION</scope>
</reference>